<dbReference type="InterPro" id="IPR050504">
    <property type="entry name" value="IgSF_BTN/MOG"/>
</dbReference>
<evidence type="ECO:0000313" key="10">
    <source>
        <dbReference type="Proteomes" id="UP000265040"/>
    </source>
</evidence>
<keyword evidence="4" id="KW-1015">Disulfide bond</keyword>
<dbReference type="Ensembl" id="ENSATET00000000734.3">
    <property type="protein sequence ID" value="ENSATEP00000000720.1"/>
    <property type="gene ID" value="ENSATEG00000000544.3"/>
</dbReference>
<dbReference type="AlphaFoldDB" id="A0A3Q1H0N7"/>
<reference evidence="9" key="1">
    <citation type="submission" date="2021-04" db="EMBL/GenBank/DDBJ databases">
        <authorList>
            <consortium name="Wellcome Sanger Institute Data Sharing"/>
        </authorList>
    </citation>
    <scope>NUCLEOTIDE SEQUENCE [LARGE SCALE GENOMIC DNA]</scope>
</reference>
<feature type="transmembrane region" description="Helical" evidence="7">
    <location>
        <begin position="7"/>
        <end position="31"/>
    </location>
</feature>
<dbReference type="GO" id="GO:0050852">
    <property type="term" value="P:T cell receptor signaling pathway"/>
    <property type="evidence" value="ECO:0007669"/>
    <property type="project" value="TreeGrafter"/>
</dbReference>
<sequence>MATLGQIIFYSMVTLIVIFSAFIILILVLAFKNSSSAVLSSDAAPVANFGQDELLSCYLSVPATSAQISLTQVSVTWEKTDMNGLVYQFVNGAPNLVNQNSQFAGRTQLFPNELASGNASLLLRSVMSSDQGVYTCTISSSGGGGKVNINLRTAAFSAPTFTLSNGSLGAVANWWSPKPNVTWKDANENALDGNTSFTQNSAGIFSVVSTLQSVNMSSTYTCKIANNLVAAVSKATVTESGVSGNSYFVYSAASSLLASTYLNILTSIYYLT</sequence>
<evidence type="ECO:0000256" key="1">
    <source>
        <dbReference type="ARBA" id="ARBA00004370"/>
    </source>
</evidence>
<dbReference type="Proteomes" id="UP000265040">
    <property type="component" value="Chromosome 21"/>
</dbReference>
<keyword evidence="2" id="KW-0732">Signal</keyword>
<evidence type="ECO:0000313" key="9">
    <source>
        <dbReference type="Ensembl" id="ENSATEP00000000720.1"/>
    </source>
</evidence>
<dbReference type="STRING" id="64144.ENSATEP00000000720"/>
<evidence type="ECO:0000256" key="2">
    <source>
        <dbReference type="ARBA" id="ARBA00022729"/>
    </source>
</evidence>
<dbReference type="PANTHER" id="PTHR24100">
    <property type="entry name" value="BUTYROPHILIN"/>
    <property type="match status" value="1"/>
</dbReference>
<dbReference type="GeneID" id="113173554"/>
<dbReference type="FunFam" id="2.60.40.10:FF:000142">
    <property type="entry name" value="V-set domain-containing T-cell activation inhibitor 1"/>
    <property type="match status" value="1"/>
</dbReference>
<evidence type="ECO:0000256" key="6">
    <source>
        <dbReference type="ARBA" id="ARBA00023319"/>
    </source>
</evidence>
<evidence type="ECO:0000256" key="4">
    <source>
        <dbReference type="ARBA" id="ARBA00023157"/>
    </source>
</evidence>
<evidence type="ECO:0000256" key="5">
    <source>
        <dbReference type="ARBA" id="ARBA00023180"/>
    </source>
</evidence>
<evidence type="ECO:0000259" key="8">
    <source>
        <dbReference type="Pfam" id="PF07686"/>
    </source>
</evidence>
<proteinExistence type="predicted"/>
<dbReference type="InParanoid" id="A0A3Q1H0N7"/>
<dbReference type="Pfam" id="PF07686">
    <property type="entry name" value="V-set"/>
    <property type="match status" value="1"/>
</dbReference>
<evidence type="ECO:0000256" key="7">
    <source>
        <dbReference type="SAM" id="Phobius"/>
    </source>
</evidence>
<reference evidence="9" key="3">
    <citation type="submission" date="2025-09" db="UniProtKB">
        <authorList>
            <consortium name="Ensembl"/>
        </authorList>
    </citation>
    <scope>IDENTIFICATION</scope>
</reference>
<dbReference type="InterPro" id="IPR013783">
    <property type="entry name" value="Ig-like_fold"/>
</dbReference>
<dbReference type="Gene3D" id="2.60.40.10">
    <property type="entry name" value="Immunoglobulins"/>
    <property type="match status" value="2"/>
</dbReference>
<comment type="subcellular location">
    <subcellularLocation>
        <location evidence="1">Membrane</location>
    </subcellularLocation>
</comment>
<feature type="domain" description="Immunoglobulin V-set" evidence="8">
    <location>
        <begin position="50"/>
        <end position="142"/>
    </location>
</feature>
<organism evidence="9 10">
    <name type="scientific">Anabas testudineus</name>
    <name type="common">Climbing perch</name>
    <name type="synonym">Anthias testudineus</name>
    <dbReference type="NCBI Taxonomy" id="64144"/>
    <lineage>
        <taxon>Eukaryota</taxon>
        <taxon>Metazoa</taxon>
        <taxon>Chordata</taxon>
        <taxon>Craniata</taxon>
        <taxon>Vertebrata</taxon>
        <taxon>Euteleostomi</taxon>
        <taxon>Actinopterygii</taxon>
        <taxon>Neopterygii</taxon>
        <taxon>Teleostei</taxon>
        <taxon>Neoteleostei</taxon>
        <taxon>Acanthomorphata</taxon>
        <taxon>Anabantaria</taxon>
        <taxon>Anabantiformes</taxon>
        <taxon>Anabantoidei</taxon>
        <taxon>Anabantidae</taxon>
        <taxon>Anabas</taxon>
    </lineage>
</organism>
<name>A0A3Q1H0N7_ANATE</name>
<dbReference type="InterPro" id="IPR036179">
    <property type="entry name" value="Ig-like_dom_sf"/>
</dbReference>
<keyword evidence="6" id="KW-0393">Immunoglobulin domain</keyword>
<dbReference type="GO" id="GO:1903037">
    <property type="term" value="P:regulation of leukocyte cell-cell adhesion"/>
    <property type="evidence" value="ECO:0007669"/>
    <property type="project" value="UniProtKB-ARBA"/>
</dbReference>
<accession>A0A3Q1H0N7</accession>
<dbReference type="GO" id="GO:0005102">
    <property type="term" value="F:signaling receptor binding"/>
    <property type="evidence" value="ECO:0007669"/>
    <property type="project" value="TreeGrafter"/>
</dbReference>
<keyword evidence="5" id="KW-0325">Glycoprotein</keyword>
<dbReference type="GeneTree" id="ENSGT00940000157300"/>
<dbReference type="GO" id="GO:0001817">
    <property type="term" value="P:regulation of cytokine production"/>
    <property type="evidence" value="ECO:0007669"/>
    <property type="project" value="TreeGrafter"/>
</dbReference>
<reference evidence="9" key="2">
    <citation type="submission" date="2025-08" db="UniProtKB">
        <authorList>
            <consortium name="Ensembl"/>
        </authorList>
    </citation>
    <scope>IDENTIFICATION</scope>
</reference>
<keyword evidence="7" id="KW-1133">Transmembrane helix</keyword>
<keyword evidence="3 7" id="KW-0472">Membrane</keyword>
<dbReference type="GO" id="GO:0009897">
    <property type="term" value="C:external side of plasma membrane"/>
    <property type="evidence" value="ECO:0007669"/>
    <property type="project" value="TreeGrafter"/>
</dbReference>
<dbReference type="GO" id="GO:0050863">
    <property type="term" value="P:regulation of T cell activation"/>
    <property type="evidence" value="ECO:0007669"/>
    <property type="project" value="UniProtKB-ARBA"/>
</dbReference>
<protein>
    <recommendedName>
        <fullName evidence="8">Immunoglobulin V-set domain-containing protein</fullName>
    </recommendedName>
</protein>
<dbReference type="SUPFAM" id="SSF48726">
    <property type="entry name" value="Immunoglobulin"/>
    <property type="match status" value="2"/>
</dbReference>
<evidence type="ECO:0000256" key="3">
    <source>
        <dbReference type="ARBA" id="ARBA00023136"/>
    </source>
</evidence>
<gene>
    <name evidence="9" type="primary">VTCN1</name>
</gene>
<dbReference type="OrthoDB" id="8901134at2759"/>
<keyword evidence="10" id="KW-1185">Reference proteome</keyword>
<dbReference type="RefSeq" id="XP_026232771.1">
    <property type="nucleotide sequence ID" value="XM_026376986.1"/>
</dbReference>
<keyword evidence="7" id="KW-0812">Transmembrane</keyword>
<dbReference type="InterPro" id="IPR013106">
    <property type="entry name" value="Ig_V-set"/>
</dbReference>
<dbReference type="PANTHER" id="PTHR24100:SF0">
    <property type="entry name" value="V-SET DOMAIN-CONTAINING T-CELL ACTIVATION INHIBITOR 1"/>
    <property type="match status" value="1"/>
</dbReference>
<dbReference type="OMA" id="KWNANLA"/>